<dbReference type="Pfam" id="PF01281">
    <property type="entry name" value="Ribosomal_L9_N"/>
    <property type="match status" value="1"/>
</dbReference>
<sequence length="599" mass="65789">MVKLHLIQGDRDAPLLRILEKQHNQAWPAIASRPPWKTTVISYAGSATGSDSIDALVALDVVFAVHHSIADGRSTAAFHARLLSELTRMAESPMQLSGRVLSLPENPQFVRPLEEAVRFTQSWPFLLRILWREFAPAWLQPTLAATWTGGPITREPCQTNLRLVVLPANRARKVLAACREHQTTLTPLLHALTLISLTKHVPAEVAGAFSSSTPIDLRPFMEHDQPSQDAPGTLQFGVLVTTQQHRFEAPVLQSLRKNENVEDTLWRVAAELRSEMKRRLEGLPGDDIISMLGWISDWRKFWLTKLGKQRETTWEVSNIGSMVGSSEDANGWRIERSIMSQGATVSGAAIGVNVAGISKGDPFSGPGGSFVQTRAKSNVMRQRDQGVVVRLLQDIPKFGRKDAIFRVERGRMRNEWFPKKKAEYMTAARFKELGMSRKADVGERDPSFGAILATEDFGSEPAVVVPEAKSSLATSAEKAHTLLSILIPETLTFYRKPIPATTSSNAAPAAEGTAGAGTDTPLAIFGSVSIVDVINHIKGLLALDQEGSRVALEPANIQIRGLEQDSDRIKTLGRYEVYISVDSTKEPVVKVIEVLATSE</sequence>
<evidence type="ECO:0000256" key="3">
    <source>
        <dbReference type="ARBA" id="ARBA00023274"/>
    </source>
</evidence>
<dbReference type="InterPro" id="IPR020070">
    <property type="entry name" value="Ribosomal_bL9_N"/>
</dbReference>
<dbReference type="PANTHER" id="PTHR28037:SF1">
    <property type="entry name" value="ALCOHOL O-ACETYLTRANSFERASE 1-RELATED"/>
    <property type="match status" value="1"/>
</dbReference>
<dbReference type="PANTHER" id="PTHR28037">
    <property type="entry name" value="ALCOHOL O-ACETYLTRANSFERASE 1-RELATED"/>
    <property type="match status" value="1"/>
</dbReference>
<reference evidence="5" key="1">
    <citation type="journal article" date="2023" name="Mol. Phylogenet. Evol.">
        <title>Genome-scale phylogeny and comparative genomics of the fungal order Sordariales.</title>
        <authorList>
            <person name="Hensen N."/>
            <person name="Bonometti L."/>
            <person name="Westerberg I."/>
            <person name="Brannstrom I.O."/>
            <person name="Guillou S."/>
            <person name="Cros-Aarteil S."/>
            <person name="Calhoun S."/>
            <person name="Haridas S."/>
            <person name="Kuo A."/>
            <person name="Mondo S."/>
            <person name="Pangilinan J."/>
            <person name="Riley R."/>
            <person name="LaButti K."/>
            <person name="Andreopoulos B."/>
            <person name="Lipzen A."/>
            <person name="Chen C."/>
            <person name="Yan M."/>
            <person name="Daum C."/>
            <person name="Ng V."/>
            <person name="Clum A."/>
            <person name="Steindorff A."/>
            <person name="Ohm R.A."/>
            <person name="Martin F."/>
            <person name="Silar P."/>
            <person name="Natvig D.O."/>
            <person name="Lalanne C."/>
            <person name="Gautier V."/>
            <person name="Ament-Velasquez S.L."/>
            <person name="Kruys A."/>
            <person name="Hutchinson M.I."/>
            <person name="Powell A.J."/>
            <person name="Barry K."/>
            <person name="Miller A.N."/>
            <person name="Grigoriev I.V."/>
            <person name="Debuchy R."/>
            <person name="Gladieux P."/>
            <person name="Hiltunen Thoren M."/>
            <person name="Johannesson H."/>
        </authorList>
    </citation>
    <scope>NUCLEOTIDE SEQUENCE</scope>
    <source>
        <strain evidence="5">PSN324</strain>
    </source>
</reference>
<comment type="similarity">
    <text evidence="1">Belongs to the bacterial ribosomal protein bL9 family.</text>
</comment>
<evidence type="ECO:0000256" key="2">
    <source>
        <dbReference type="ARBA" id="ARBA00022980"/>
    </source>
</evidence>
<dbReference type="InterPro" id="IPR036935">
    <property type="entry name" value="Ribosomal_bL9_N_sf"/>
</dbReference>
<dbReference type="EMBL" id="MU865039">
    <property type="protein sequence ID" value="KAK4459344.1"/>
    <property type="molecule type" value="Genomic_DNA"/>
</dbReference>
<proteinExistence type="inferred from homology"/>
<protein>
    <submittedName>
        <fullName evidence="5">Alcohol acetyltransferase-domain-containing protein</fullName>
    </submittedName>
</protein>
<evidence type="ECO:0000256" key="1">
    <source>
        <dbReference type="ARBA" id="ARBA00010605"/>
    </source>
</evidence>
<dbReference type="SUPFAM" id="SSF52777">
    <property type="entry name" value="CoA-dependent acyltransferases"/>
    <property type="match status" value="1"/>
</dbReference>
<organism evidence="5 6">
    <name type="scientific">Cladorrhinum samala</name>
    <dbReference type="NCBI Taxonomy" id="585594"/>
    <lineage>
        <taxon>Eukaryota</taxon>
        <taxon>Fungi</taxon>
        <taxon>Dikarya</taxon>
        <taxon>Ascomycota</taxon>
        <taxon>Pezizomycotina</taxon>
        <taxon>Sordariomycetes</taxon>
        <taxon>Sordariomycetidae</taxon>
        <taxon>Sordariales</taxon>
        <taxon>Podosporaceae</taxon>
        <taxon>Cladorrhinum</taxon>
    </lineage>
</organism>
<gene>
    <name evidence="5" type="ORF">QBC42DRAFT_340380</name>
</gene>
<dbReference type="Pfam" id="PF07247">
    <property type="entry name" value="AATase"/>
    <property type="match status" value="1"/>
</dbReference>
<dbReference type="InterPro" id="IPR023213">
    <property type="entry name" value="CAT-like_dom_sf"/>
</dbReference>
<feature type="domain" description="Ribosomal protein L9" evidence="4">
    <location>
        <begin position="389"/>
        <end position="433"/>
    </location>
</feature>
<dbReference type="GO" id="GO:0008080">
    <property type="term" value="F:N-acetyltransferase activity"/>
    <property type="evidence" value="ECO:0007669"/>
    <property type="project" value="TreeGrafter"/>
</dbReference>
<dbReference type="Proteomes" id="UP001321749">
    <property type="component" value="Unassembled WGS sequence"/>
</dbReference>
<reference evidence="5" key="2">
    <citation type="submission" date="2023-06" db="EMBL/GenBank/DDBJ databases">
        <authorList>
            <consortium name="Lawrence Berkeley National Laboratory"/>
            <person name="Mondo S.J."/>
            <person name="Hensen N."/>
            <person name="Bonometti L."/>
            <person name="Westerberg I."/>
            <person name="Brannstrom I.O."/>
            <person name="Guillou S."/>
            <person name="Cros-Aarteil S."/>
            <person name="Calhoun S."/>
            <person name="Haridas S."/>
            <person name="Kuo A."/>
            <person name="Pangilinan J."/>
            <person name="Riley R."/>
            <person name="Labutti K."/>
            <person name="Andreopoulos B."/>
            <person name="Lipzen A."/>
            <person name="Chen C."/>
            <person name="Yanf M."/>
            <person name="Daum C."/>
            <person name="Ng V."/>
            <person name="Clum A."/>
            <person name="Steindorff A."/>
            <person name="Ohm R."/>
            <person name="Martin F."/>
            <person name="Silar P."/>
            <person name="Natvig D."/>
            <person name="Lalanne C."/>
            <person name="Gautier V."/>
            <person name="Ament-Velasquez S.L."/>
            <person name="Kruys A."/>
            <person name="Hutchinson M.I."/>
            <person name="Powell A.J."/>
            <person name="Barry K."/>
            <person name="Miller A.N."/>
            <person name="Grigoriev I.V."/>
            <person name="Debuchy R."/>
            <person name="Gladieux P."/>
            <person name="Thoren M.H."/>
            <person name="Johannesson H."/>
        </authorList>
    </citation>
    <scope>NUCLEOTIDE SEQUENCE</scope>
    <source>
        <strain evidence="5">PSN324</strain>
    </source>
</reference>
<dbReference type="InterPro" id="IPR010828">
    <property type="entry name" value="Atf2/Sli1-like"/>
</dbReference>
<name>A0AAV9HGN3_9PEZI</name>
<evidence type="ECO:0000313" key="5">
    <source>
        <dbReference type="EMBL" id="KAK4459344.1"/>
    </source>
</evidence>
<dbReference type="Gene3D" id="3.30.559.30">
    <property type="entry name" value="Nonribosomal peptide synthetase, condensation domain"/>
    <property type="match status" value="1"/>
</dbReference>
<keyword evidence="2" id="KW-0689">Ribosomal protein</keyword>
<dbReference type="Gene3D" id="3.40.5.10">
    <property type="entry name" value="Ribosomal protein L9, N-terminal domain"/>
    <property type="match status" value="1"/>
</dbReference>
<dbReference type="InterPro" id="IPR009027">
    <property type="entry name" value="Ribosomal_bL9/RNase_H1_N"/>
</dbReference>
<dbReference type="GO" id="GO:0005840">
    <property type="term" value="C:ribosome"/>
    <property type="evidence" value="ECO:0007669"/>
    <property type="project" value="UniProtKB-KW"/>
</dbReference>
<evidence type="ECO:0000259" key="4">
    <source>
        <dbReference type="Pfam" id="PF01281"/>
    </source>
</evidence>
<keyword evidence="6" id="KW-1185">Reference proteome</keyword>
<accession>A0AAV9HGN3</accession>
<evidence type="ECO:0000313" key="6">
    <source>
        <dbReference type="Proteomes" id="UP001321749"/>
    </source>
</evidence>
<keyword evidence="3" id="KW-0687">Ribonucleoprotein</keyword>
<dbReference type="GO" id="GO:1990904">
    <property type="term" value="C:ribonucleoprotein complex"/>
    <property type="evidence" value="ECO:0007669"/>
    <property type="project" value="UniProtKB-KW"/>
</dbReference>
<comment type="caution">
    <text evidence="5">The sequence shown here is derived from an EMBL/GenBank/DDBJ whole genome shotgun (WGS) entry which is preliminary data.</text>
</comment>
<dbReference type="AlphaFoldDB" id="A0AAV9HGN3"/>
<dbReference type="InterPro" id="IPR052058">
    <property type="entry name" value="Alcohol_O-acetyltransferase"/>
</dbReference>
<dbReference type="SUPFAM" id="SSF55658">
    <property type="entry name" value="L9 N-domain-like"/>
    <property type="match status" value="1"/>
</dbReference>
<dbReference type="Gene3D" id="3.30.559.10">
    <property type="entry name" value="Chloramphenicol acetyltransferase-like domain"/>
    <property type="match status" value="1"/>
</dbReference>